<name>A0A183HFB7_9BILA</name>
<protein>
    <submittedName>
        <fullName evidence="2 4">Uncharacterized protein</fullName>
    </submittedName>
</protein>
<reference evidence="2 3" key="2">
    <citation type="submission" date="2018-11" db="EMBL/GenBank/DDBJ databases">
        <authorList>
            <consortium name="Pathogen Informatics"/>
        </authorList>
    </citation>
    <scope>NUCLEOTIDE SEQUENCE [LARGE SCALE GENOMIC DNA]</scope>
</reference>
<reference evidence="4" key="1">
    <citation type="submission" date="2016-06" db="UniProtKB">
        <authorList>
            <consortium name="WormBaseParasite"/>
        </authorList>
    </citation>
    <scope>IDENTIFICATION</scope>
</reference>
<feature type="compositionally biased region" description="Polar residues" evidence="1">
    <location>
        <begin position="11"/>
        <end position="21"/>
    </location>
</feature>
<organism evidence="4">
    <name type="scientific">Onchocerca flexuosa</name>
    <dbReference type="NCBI Taxonomy" id="387005"/>
    <lineage>
        <taxon>Eukaryota</taxon>
        <taxon>Metazoa</taxon>
        <taxon>Ecdysozoa</taxon>
        <taxon>Nematoda</taxon>
        <taxon>Chromadorea</taxon>
        <taxon>Rhabditida</taxon>
        <taxon>Spirurina</taxon>
        <taxon>Spiruromorpha</taxon>
        <taxon>Filarioidea</taxon>
        <taxon>Onchocercidae</taxon>
        <taxon>Onchocerca</taxon>
    </lineage>
</organism>
<accession>A0A183HFB7</accession>
<dbReference type="Proteomes" id="UP000267606">
    <property type="component" value="Unassembled WGS sequence"/>
</dbReference>
<dbReference type="WBParaSite" id="OFLC_0000617801-mRNA-1">
    <property type="protein sequence ID" value="OFLC_0000617801-mRNA-1"/>
    <property type="gene ID" value="OFLC_0000617801"/>
</dbReference>
<evidence type="ECO:0000313" key="4">
    <source>
        <dbReference type="WBParaSite" id="OFLC_0000617801-mRNA-1"/>
    </source>
</evidence>
<evidence type="ECO:0000313" key="3">
    <source>
        <dbReference type="Proteomes" id="UP000267606"/>
    </source>
</evidence>
<evidence type="ECO:0000256" key="1">
    <source>
        <dbReference type="SAM" id="MobiDB-lite"/>
    </source>
</evidence>
<evidence type="ECO:0000313" key="2">
    <source>
        <dbReference type="EMBL" id="VDO45683.1"/>
    </source>
</evidence>
<sequence>MDPNFKLQPEYRSSTASTSPMNEAELDFEPVVTSLPGTTATSVVLSDTAKQLVTQTVGNEDTFDVITSSLSNSSDGSSNEFVKVEHSDLHRSVGPTDNTFSFRMSQLHSDEDDEKRINDRKYSYVIK</sequence>
<proteinExistence type="predicted"/>
<gene>
    <name evidence="2" type="ORF">OFLC_LOCUS6179</name>
</gene>
<keyword evidence="3" id="KW-1185">Reference proteome</keyword>
<feature type="region of interest" description="Disordered" evidence="1">
    <location>
        <begin position="1"/>
        <end position="25"/>
    </location>
</feature>
<dbReference type="EMBL" id="UZAJ01005733">
    <property type="protein sequence ID" value="VDO45683.1"/>
    <property type="molecule type" value="Genomic_DNA"/>
</dbReference>
<dbReference type="AlphaFoldDB" id="A0A183HFB7"/>